<dbReference type="PANTHER" id="PTHR46586:SF3">
    <property type="entry name" value="ANKYRIN REPEAT-CONTAINING PROTEIN"/>
    <property type="match status" value="1"/>
</dbReference>
<dbReference type="RefSeq" id="XP_004360852.1">
    <property type="nucleotide sequence ID" value="XM_004360795.1"/>
</dbReference>
<evidence type="ECO:0000313" key="2">
    <source>
        <dbReference type="Proteomes" id="UP000007797"/>
    </source>
</evidence>
<dbReference type="AlphaFoldDB" id="F4PNE8"/>
<dbReference type="Gene3D" id="1.25.40.20">
    <property type="entry name" value="Ankyrin repeat-containing domain"/>
    <property type="match status" value="1"/>
</dbReference>
<dbReference type="Pfam" id="PF12796">
    <property type="entry name" value="Ank_2"/>
    <property type="match status" value="1"/>
</dbReference>
<dbReference type="InterPro" id="IPR036770">
    <property type="entry name" value="Ankyrin_rpt-contain_sf"/>
</dbReference>
<keyword evidence="2" id="KW-1185">Reference proteome</keyword>
<evidence type="ECO:0000313" key="1">
    <source>
        <dbReference type="EMBL" id="EGG23001.1"/>
    </source>
</evidence>
<gene>
    <name evidence="1" type="ORF">DFA_05131</name>
</gene>
<dbReference type="KEGG" id="dfa:DFA_05131"/>
<dbReference type="Proteomes" id="UP000007797">
    <property type="component" value="Unassembled WGS sequence"/>
</dbReference>
<dbReference type="GeneID" id="14875590"/>
<dbReference type="InterPro" id="IPR002110">
    <property type="entry name" value="Ankyrin_rpt"/>
</dbReference>
<name>F4PNE8_CACFS</name>
<organism evidence="1 2">
    <name type="scientific">Cavenderia fasciculata</name>
    <name type="common">Slime mold</name>
    <name type="synonym">Dictyostelium fasciculatum</name>
    <dbReference type="NCBI Taxonomy" id="261658"/>
    <lineage>
        <taxon>Eukaryota</taxon>
        <taxon>Amoebozoa</taxon>
        <taxon>Evosea</taxon>
        <taxon>Eumycetozoa</taxon>
        <taxon>Dictyostelia</taxon>
        <taxon>Acytosteliales</taxon>
        <taxon>Cavenderiaceae</taxon>
        <taxon>Cavenderia</taxon>
    </lineage>
</organism>
<proteinExistence type="predicted"/>
<dbReference type="OMA" id="INCAANK"/>
<dbReference type="EMBL" id="GL883008">
    <property type="protein sequence ID" value="EGG23001.1"/>
    <property type="molecule type" value="Genomic_DNA"/>
</dbReference>
<reference evidence="2" key="1">
    <citation type="journal article" date="2011" name="Genome Res.">
        <title>Phylogeny-wide analysis of social amoeba genomes highlights ancient origins for complex intercellular communication.</title>
        <authorList>
            <person name="Heidel A.J."/>
            <person name="Lawal H.M."/>
            <person name="Felder M."/>
            <person name="Schilde C."/>
            <person name="Helps N.R."/>
            <person name="Tunggal B."/>
            <person name="Rivero F."/>
            <person name="John U."/>
            <person name="Schleicher M."/>
            <person name="Eichinger L."/>
            <person name="Platzer M."/>
            <person name="Noegel A.A."/>
            <person name="Schaap P."/>
            <person name="Gloeckner G."/>
        </authorList>
    </citation>
    <scope>NUCLEOTIDE SEQUENCE [LARGE SCALE GENOMIC DNA]</scope>
    <source>
        <strain evidence="2">SH3</strain>
    </source>
</reference>
<evidence type="ECO:0008006" key="3">
    <source>
        <dbReference type="Google" id="ProtNLM"/>
    </source>
</evidence>
<accession>F4PNE8</accession>
<dbReference type="InterPro" id="IPR052050">
    <property type="entry name" value="SecEffector_AnkRepeat"/>
</dbReference>
<dbReference type="SUPFAM" id="SSF48403">
    <property type="entry name" value="Ankyrin repeat"/>
    <property type="match status" value="1"/>
</dbReference>
<dbReference type="OrthoDB" id="194358at2759"/>
<dbReference type="PANTHER" id="PTHR46586">
    <property type="entry name" value="ANKYRIN REPEAT-CONTAINING PROTEIN"/>
    <property type="match status" value="1"/>
</dbReference>
<sequence>MSINNNSNISSKEELFSKIFGSLTLRRGIFNHVKDLTTEMVRPYFEWDGRPRHCCVFSWKQLQTKIILLSKYGYFESVKKLLLKKAKTTKADCIKEIINCAANKGDIDMLEFCLQQVNELVKINNKLKAYSFFDRVTANTALKGQFKALKHVIDNLNRFHMDVYLSPFFTSSLALALAFTSSYLPMNLDMVKYICNVGKDTFATKDYALGASHAAQVGNIEIIKYLKTISSDIHLYLSSILQNAMDNKQLEVLKYLDSVDPISQHSKDLYIDVTGPLCNGFYDIVVFINEHISPIKVLRSHKVCGLSIDLAAKSGSLETVEYLNRVDPESCSEKAMTEAALKGDIEIVKFLHQHRTEGCSGGTVLQAALKGHKEVVDFLYHNRTEPIGEFVEHMLIRSQGSTIAFYGSQMHSLLINNRTELN</sequence>
<protein>
    <recommendedName>
        <fullName evidence="3">Ankyrin repeat-containing protein</fullName>
    </recommendedName>
</protein>